<evidence type="ECO:0000313" key="9">
    <source>
        <dbReference type="Proteomes" id="UP000182332"/>
    </source>
</evidence>
<dbReference type="Proteomes" id="UP000182332">
    <property type="component" value="Unassembled WGS sequence"/>
</dbReference>
<gene>
    <name evidence="5" type="primary">bamE</name>
    <name evidence="6" type="ORF">BBI10_03200</name>
    <name evidence="5" type="ORF">ENP23_19010</name>
    <name evidence="7" type="ORF">SAMN05216197_12064</name>
</gene>
<dbReference type="OrthoDB" id="5422169at2"/>
<dbReference type="PROSITE" id="PS51257">
    <property type="entry name" value="PROKAR_LIPOPROTEIN"/>
    <property type="match status" value="1"/>
</dbReference>
<dbReference type="RefSeq" id="WP_065986688.1">
    <property type="nucleotide sequence ID" value="NZ_FOHW01000020.1"/>
</dbReference>
<keyword evidence="2" id="KW-0472">Membrane</keyword>
<dbReference type="AlphaFoldDB" id="A0A1C2EE19"/>
<dbReference type="EMBL" id="MDEN01000051">
    <property type="protein sequence ID" value="OCX25269.1"/>
    <property type="molecule type" value="Genomic_DNA"/>
</dbReference>
<feature type="signal peptide" evidence="3">
    <location>
        <begin position="1"/>
        <end position="16"/>
    </location>
</feature>
<feature type="chain" id="PRO_5010650803" evidence="3">
    <location>
        <begin position="17"/>
        <end position="84"/>
    </location>
</feature>
<evidence type="ECO:0000256" key="3">
    <source>
        <dbReference type="SAM" id="SignalP"/>
    </source>
</evidence>
<feature type="domain" description="Outer membrane protein assembly factor BamE" evidence="4">
    <location>
        <begin position="21"/>
        <end position="46"/>
    </location>
</feature>
<reference evidence="7 9" key="2">
    <citation type="submission" date="2016-10" db="EMBL/GenBank/DDBJ databases">
        <authorList>
            <person name="de Groot N.N."/>
        </authorList>
    </citation>
    <scope>NUCLEOTIDE SEQUENCE [LARGE SCALE GENOMIC DNA]</scope>
    <source>
        <strain evidence="7 9">DSM 11363</strain>
    </source>
</reference>
<reference evidence="6 8" key="1">
    <citation type="submission" date="2016-08" db="EMBL/GenBank/DDBJ databases">
        <title>Whole genome sequence of Pseudomonas graminis strain UASWS1507, a potential biological control agent for agriculture.</title>
        <authorList>
            <person name="Crovadore J."/>
            <person name="Calmin G."/>
            <person name="Chablais R."/>
            <person name="Cochard B."/>
            <person name="Lefort F."/>
        </authorList>
    </citation>
    <scope>NUCLEOTIDE SEQUENCE [LARGE SCALE GENOMIC DNA]</scope>
    <source>
        <strain evidence="6 8">UASWS1507</strain>
    </source>
</reference>
<name>A0A1C2EE19_9PSED</name>
<dbReference type="Pfam" id="PF04355">
    <property type="entry name" value="BamE"/>
    <property type="match status" value="1"/>
</dbReference>
<accession>A0A1C2EE19</accession>
<dbReference type="EMBL" id="DSIN01000032">
    <property type="protein sequence ID" value="HEF27846.1"/>
    <property type="molecule type" value="Genomic_DNA"/>
</dbReference>
<dbReference type="STRING" id="158627.BW687_20435"/>
<evidence type="ECO:0000259" key="4">
    <source>
        <dbReference type="Pfam" id="PF04355"/>
    </source>
</evidence>
<reference evidence="5" key="3">
    <citation type="journal article" date="2020" name="mSystems">
        <title>Genome- and Community-Level Interaction Insights into Carbon Utilization and Element Cycling Functions of Hydrothermarchaeota in Hydrothermal Sediment.</title>
        <authorList>
            <person name="Zhou Z."/>
            <person name="Liu Y."/>
            <person name="Xu W."/>
            <person name="Pan J."/>
            <person name="Luo Z.H."/>
            <person name="Li M."/>
        </authorList>
    </citation>
    <scope>NUCLEOTIDE SEQUENCE [LARGE SCALE GENOMIC DNA]</scope>
    <source>
        <strain evidence="5">SpSt-200</strain>
    </source>
</reference>
<dbReference type="InterPro" id="IPR037873">
    <property type="entry name" value="BamE-like"/>
</dbReference>
<keyword evidence="1 3" id="KW-0732">Signal</keyword>
<dbReference type="InterPro" id="IPR007450">
    <property type="entry name" value="BamE_dom"/>
</dbReference>
<evidence type="ECO:0000256" key="1">
    <source>
        <dbReference type="ARBA" id="ARBA00022729"/>
    </source>
</evidence>
<evidence type="ECO:0000313" key="5">
    <source>
        <dbReference type="EMBL" id="HEF27846.1"/>
    </source>
</evidence>
<dbReference type="GO" id="GO:0019867">
    <property type="term" value="C:outer membrane"/>
    <property type="evidence" value="ECO:0007669"/>
    <property type="project" value="InterPro"/>
</dbReference>
<dbReference type="EMBL" id="FOHW01000020">
    <property type="protein sequence ID" value="SET68090.1"/>
    <property type="molecule type" value="Genomic_DNA"/>
</dbReference>
<proteinExistence type="predicted"/>
<protein>
    <submittedName>
        <fullName evidence="5">Outer membrane protein assembly factor BamE</fullName>
    </submittedName>
    <submittedName>
        <fullName evidence="7">SmpA / OmlA family protein</fullName>
    </submittedName>
</protein>
<evidence type="ECO:0000313" key="7">
    <source>
        <dbReference type="EMBL" id="SET68090.1"/>
    </source>
</evidence>
<organism evidence="6 8">
    <name type="scientific">Pseudomonas graminis</name>
    <dbReference type="NCBI Taxonomy" id="158627"/>
    <lineage>
        <taxon>Bacteria</taxon>
        <taxon>Pseudomonadati</taxon>
        <taxon>Pseudomonadota</taxon>
        <taxon>Gammaproteobacteria</taxon>
        <taxon>Pseudomonadales</taxon>
        <taxon>Pseudomonadaceae</taxon>
        <taxon>Pseudomonas</taxon>
    </lineage>
</organism>
<dbReference type="Gene3D" id="3.30.1450.10">
    <property type="match status" value="1"/>
</dbReference>
<dbReference type="Proteomes" id="UP000095143">
    <property type="component" value="Unassembled WGS sequence"/>
</dbReference>
<evidence type="ECO:0000313" key="6">
    <source>
        <dbReference type="EMBL" id="OCX25269.1"/>
    </source>
</evidence>
<evidence type="ECO:0000313" key="8">
    <source>
        <dbReference type="Proteomes" id="UP000095143"/>
    </source>
</evidence>
<evidence type="ECO:0000256" key="2">
    <source>
        <dbReference type="ARBA" id="ARBA00023136"/>
    </source>
</evidence>
<sequence length="84" mass="8853">MSLRTLAVLSFCVLLAACSKVTQENYSKITAGMPKAQVEQLLGSPTECSGALGMSSCTWGDAKTFISVQYAADKVVLFSAQGLE</sequence>